<proteinExistence type="predicted"/>
<dbReference type="EMBL" id="JACVVK020000772">
    <property type="protein sequence ID" value="KAK7447341.1"/>
    <property type="molecule type" value="Genomic_DNA"/>
</dbReference>
<protein>
    <submittedName>
        <fullName evidence="1">Uncharacterized protein</fullName>
    </submittedName>
</protein>
<comment type="caution">
    <text evidence="1">The sequence shown here is derived from an EMBL/GenBank/DDBJ whole genome shotgun (WGS) entry which is preliminary data.</text>
</comment>
<organism evidence="1 2">
    <name type="scientific">Batillaria attramentaria</name>
    <dbReference type="NCBI Taxonomy" id="370345"/>
    <lineage>
        <taxon>Eukaryota</taxon>
        <taxon>Metazoa</taxon>
        <taxon>Spiralia</taxon>
        <taxon>Lophotrochozoa</taxon>
        <taxon>Mollusca</taxon>
        <taxon>Gastropoda</taxon>
        <taxon>Caenogastropoda</taxon>
        <taxon>Sorbeoconcha</taxon>
        <taxon>Cerithioidea</taxon>
        <taxon>Batillariidae</taxon>
        <taxon>Batillaria</taxon>
    </lineage>
</organism>
<sequence>MLSGGVQKLLLTYSLINSQPPFQLHLCPIGFLINSLQRLMAGAIADHSRPLSHRGLTVQSNSCAQNSAVPSLARNGQLVLATQGRASNANMCSLELRCFLS</sequence>
<dbReference type="AlphaFoldDB" id="A0ABD0J1K1"/>
<dbReference type="Proteomes" id="UP001519460">
    <property type="component" value="Unassembled WGS sequence"/>
</dbReference>
<evidence type="ECO:0000313" key="2">
    <source>
        <dbReference type="Proteomes" id="UP001519460"/>
    </source>
</evidence>
<evidence type="ECO:0000313" key="1">
    <source>
        <dbReference type="EMBL" id="KAK7447341.1"/>
    </source>
</evidence>
<accession>A0ABD0J1K1</accession>
<reference evidence="1 2" key="1">
    <citation type="journal article" date="2023" name="Sci. Data">
        <title>Genome assembly of the Korean intertidal mud-creeper Batillaria attramentaria.</title>
        <authorList>
            <person name="Patra A.K."/>
            <person name="Ho P.T."/>
            <person name="Jun S."/>
            <person name="Lee S.J."/>
            <person name="Kim Y."/>
            <person name="Won Y.J."/>
        </authorList>
    </citation>
    <scope>NUCLEOTIDE SEQUENCE [LARGE SCALE GENOMIC DNA]</scope>
    <source>
        <strain evidence="1">Wonlab-2016</strain>
    </source>
</reference>
<keyword evidence="2" id="KW-1185">Reference proteome</keyword>
<gene>
    <name evidence="1" type="ORF">BaRGS_00040199</name>
</gene>
<name>A0ABD0J1K1_9CAEN</name>